<dbReference type="Gramene" id="KXG32668">
    <property type="protein sequence ID" value="KXG32668"/>
    <property type="gene ID" value="SORBI_3003G181400"/>
</dbReference>
<evidence type="ECO:0000256" key="1">
    <source>
        <dbReference type="SAM" id="MobiDB-lite"/>
    </source>
</evidence>
<dbReference type="ExpressionAtlas" id="A0A1B6Q409">
    <property type="expression patterns" value="baseline and differential"/>
</dbReference>
<feature type="compositionally biased region" description="Basic residues" evidence="1">
    <location>
        <begin position="9"/>
        <end position="19"/>
    </location>
</feature>
<keyword evidence="3" id="KW-1185">Reference proteome</keyword>
<name>A0A1B6Q409_SORBI</name>
<feature type="compositionally biased region" description="Low complexity" evidence="1">
    <location>
        <begin position="51"/>
        <end position="63"/>
    </location>
</feature>
<gene>
    <name evidence="2" type="ORF">SORBI_3003G181400</name>
</gene>
<evidence type="ECO:0000313" key="3">
    <source>
        <dbReference type="Proteomes" id="UP000000768"/>
    </source>
</evidence>
<feature type="region of interest" description="Disordered" evidence="1">
    <location>
        <begin position="1"/>
        <end position="81"/>
    </location>
</feature>
<dbReference type="Proteomes" id="UP000000768">
    <property type="component" value="Chromosome 3"/>
</dbReference>
<dbReference type="AlphaFoldDB" id="A0A1B6Q409"/>
<reference evidence="2 3" key="1">
    <citation type="journal article" date="2009" name="Nature">
        <title>The Sorghum bicolor genome and the diversification of grasses.</title>
        <authorList>
            <person name="Paterson A.H."/>
            <person name="Bowers J.E."/>
            <person name="Bruggmann R."/>
            <person name="Dubchak I."/>
            <person name="Grimwood J."/>
            <person name="Gundlach H."/>
            <person name="Haberer G."/>
            <person name="Hellsten U."/>
            <person name="Mitros T."/>
            <person name="Poliakov A."/>
            <person name="Schmutz J."/>
            <person name="Spannagl M."/>
            <person name="Tang H."/>
            <person name="Wang X."/>
            <person name="Wicker T."/>
            <person name="Bharti A.K."/>
            <person name="Chapman J."/>
            <person name="Feltus F.A."/>
            <person name="Gowik U."/>
            <person name="Grigoriev I.V."/>
            <person name="Lyons E."/>
            <person name="Maher C.A."/>
            <person name="Martis M."/>
            <person name="Narechania A."/>
            <person name="Otillar R.P."/>
            <person name="Penning B.W."/>
            <person name="Salamov A.A."/>
            <person name="Wang Y."/>
            <person name="Zhang L."/>
            <person name="Carpita N.C."/>
            <person name="Freeling M."/>
            <person name="Gingle A.R."/>
            <person name="Hash C.T."/>
            <person name="Keller B."/>
            <person name="Klein P."/>
            <person name="Kresovich S."/>
            <person name="McCann M.C."/>
            <person name="Ming R."/>
            <person name="Peterson D.G."/>
            <person name="Mehboob-ur-Rahman"/>
            <person name="Ware D."/>
            <person name="Westhoff P."/>
            <person name="Mayer K.F."/>
            <person name="Messing J."/>
            <person name="Rokhsar D.S."/>
        </authorList>
    </citation>
    <scope>NUCLEOTIDE SEQUENCE [LARGE SCALE GENOMIC DNA]</scope>
    <source>
        <strain evidence="3">cv. BTx623</strain>
    </source>
</reference>
<accession>A0A1B6Q409</accession>
<organism evidence="2 3">
    <name type="scientific">Sorghum bicolor</name>
    <name type="common">Sorghum</name>
    <name type="synonym">Sorghum vulgare</name>
    <dbReference type="NCBI Taxonomy" id="4558"/>
    <lineage>
        <taxon>Eukaryota</taxon>
        <taxon>Viridiplantae</taxon>
        <taxon>Streptophyta</taxon>
        <taxon>Embryophyta</taxon>
        <taxon>Tracheophyta</taxon>
        <taxon>Spermatophyta</taxon>
        <taxon>Magnoliopsida</taxon>
        <taxon>Liliopsida</taxon>
        <taxon>Poales</taxon>
        <taxon>Poaceae</taxon>
        <taxon>PACMAD clade</taxon>
        <taxon>Panicoideae</taxon>
        <taxon>Andropogonodae</taxon>
        <taxon>Andropogoneae</taxon>
        <taxon>Sorghinae</taxon>
        <taxon>Sorghum</taxon>
    </lineage>
</organism>
<reference evidence="3" key="2">
    <citation type="journal article" date="2018" name="Plant J.">
        <title>The Sorghum bicolor reference genome: improved assembly, gene annotations, a transcriptome atlas, and signatures of genome organization.</title>
        <authorList>
            <person name="McCormick R.F."/>
            <person name="Truong S.K."/>
            <person name="Sreedasyam A."/>
            <person name="Jenkins J."/>
            <person name="Shu S."/>
            <person name="Sims D."/>
            <person name="Kennedy M."/>
            <person name="Amirebrahimi M."/>
            <person name="Weers B.D."/>
            <person name="McKinley B."/>
            <person name="Mattison A."/>
            <person name="Morishige D.T."/>
            <person name="Grimwood J."/>
            <person name="Schmutz J."/>
            <person name="Mullet J.E."/>
        </authorList>
    </citation>
    <scope>NUCLEOTIDE SEQUENCE [LARGE SCALE GENOMIC DNA]</scope>
    <source>
        <strain evidence="3">cv. BTx623</strain>
    </source>
</reference>
<proteinExistence type="predicted"/>
<protein>
    <submittedName>
        <fullName evidence="2">Uncharacterized protein</fullName>
    </submittedName>
</protein>
<sequence>MLLQPHGHGGWRPHSRGRMQHALSHPAPRRTTGTSPARRSTGLGAWPVRISATSSTSSATQPRLPRPRPYRLADLRTSPTNPVVQTHLGGFCLKDGKTAAHSYHFLV</sequence>
<evidence type="ECO:0000313" key="2">
    <source>
        <dbReference type="EMBL" id="KXG32668.1"/>
    </source>
</evidence>
<dbReference type="EMBL" id="CM000762">
    <property type="protein sequence ID" value="KXG32668.1"/>
    <property type="molecule type" value="Genomic_DNA"/>
</dbReference>